<sequence>MTSPLSVSWFLVTSTDHTVARAWPACALGGWSAAWLAGRCSPDDVADTLATFAGRHIVDDRTDHPRADGDGVLGILGILRGATAMSVRLPSAGDPHGLPPGRATSAAFAAGEVLLVDDGVGSGPLALVPALDGDACRWTVDRYASALPADPSAPVGEVEYQLRQSVSEAASLATRVGSRAGNPPADLRGSVRALTLRNQVDLPPHDDTRASRVIDTAAQIEAIVTVAGAGDVTFGSTSNELHSGDSELRRLVALARAARGAAVNRVISEYLPIIP</sequence>
<protein>
    <recommendedName>
        <fullName evidence="3">Serine/threonine protein kinase</fullName>
    </recommendedName>
</protein>
<evidence type="ECO:0000313" key="1">
    <source>
        <dbReference type="EMBL" id="GAB35029.1"/>
    </source>
</evidence>
<organism evidence="1 2">
    <name type="scientific">Gordonia otitidis (strain DSM 44809 / CCUG 52243 / JCM 12355 / NBRC 100426 / IFM 10032)</name>
    <dbReference type="NCBI Taxonomy" id="1108044"/>
    <lineage>
        <taxon>Bacteria</taxon>
        <taxon>Bacillati</taxon>
        <taxon>Actinomycetota</taxon>
        <taxon>Actinomycetes</taxon>
        <taxon>Mycobacteriales</taxon>
        <taxon>Gordoniaceae</taxon>
        <taxon>Gordonia</taxon>
    </lineage>
</organism>
<gene>
    <name evidence="1" type="ORF">GOOTI_132_00300</name>
</gene>
<reference evidence="1" key="1">
    <citation type="submission" date="2012-02" db="EMBL/GenBank/DDBJ databases">
        <title>Whole genome shotgun sequence of Gordonia otitidis NBRC 100426.</title>
        <authorList>
            <person name="Yoshida I."/>
            <person name="Hosoyama A."/>
            <person name="Tsuchikane K."/>
            <person name="Katsumata H."/>
            <person name="Yamazaki S."/>
            <person name="Fujita N."/>
        </authorList>
    </citation>
    <scope>NUCLEOTIDE SEQUENCE [LARGE SCALE GENOMIC DNA]</scope>
    <source>
        <strain evidence="1">NBRC 100426</strain>
    </source>
</reference>
<proteinExistence type="predicted"/>
<evidence type="ECO:0008006" key="3">
    <source>
        <dbReference type="Google" id="ProtNLM"/>
    </source>
</evidence>
<name>H5TNH1_GORO1</name>
<dbReference type="AlphaFoldDB" id="H5TNH1"/>
<dbReference type="EMBL" id="BAFB01000132">
    <property type="protein sequence ID" value="GAB35029.1"/>
    <property type="molecule type" value="Genomic_DNA"/>
</dbReference>
<accession>H5TNH1</accession>
<dbReference type="STRING" id="1108044.GOOTI_132_00300"/>
<keyword evidence="2" id="KW-1185">Reference proteome</keyword>
<comment type="caution">
    <text evidence="1">The sequence shown here is derived from an EMBL/GenBank/DDBJ whole genome shotgun (WGS) entry which is preliminary data.</text>
</comment>
<evidence type="ECO:0000313" key="2">
    <source>
        <dbReference type="Proteomes" id="UP000005038"/>
    </source>
</evidence>
<dbReference type="Proteomes" id="UP000005038">
    <property type="component" value="Unassembled WGS sequence"/>
</dbReference>